<name>A0ACB8Z6Q2_ARCLA</name>
<dbReference type="EMBL" id="CM042057">
    <property type="protein sequence ID" value="KAI3693237.1"/>
    <property type="molecule type" value="Genomic_DNA"/>
</dbReference>
<sequence length="252" mass="27779">MGGGEEGGNAIPTPATTASNHHSPPSQTVSSNLCTETSDFVNGSETKARGSFGKTNFGPAPSQTEVQNAISDLRRVMDGFCTTNSEKDGVGKRIIMEQLFPYDSSRTLMRSLGEKRLLDAYHLLQTDASVQRLVASISSDAEVWDAILKNNAVQDLQGMLPQSGTKEKAMGYDQELDSTTLIVKWIFAFMRLKFMELIEKLEVFVVRALQSMLKRGNSMLEVDELLEEKVRSSLLLSIVVLLVVVVTRIMEI</sequence>
<keyword evidence="2" id="KW-1185">Reference proteome</keyword>
<reference evidence="1 2" key="2">
    <citation type="journal article" date="2022" name="Mol. Ecol. Resour.">
        <title>The genomes of chicory, endive, great burdock and yacon provide insights into Asteraceae paleo-polyploidization history and plant inulin production.</title>
        <authorList>
            <person name="Fan W."/>
            <person name="Wang S."/>
            <person name="Wang H."/>
            <person name="Wang A."/>
            <person name="Jiang F."/>
            <person name="Liu H."/>
            <person name="Zhao H."/>
            <person name="Xu D."/>
            <person name="Zhang Y."/>
        </authorList>
    </citation>
    <scope>NUCLEOTIDE SEQUENCE [LARGE SCALE GENOMIC DNA]</scope>
    <source>
        <strain evidence="2">cv. Niubang</strain>
    </source>
</reference>
<reference evidence="2" key="1">
    <citation type="journal article" date="2022" name="Mol. Ecol. Resour.">
        <title>The genomes of chicory, endive, great burdock and yacon provide insights into Asteraceae palaeo-polyploidization history and plant inulin production.</title>
        <authorList>
            <person name="Fan W."/>
            <person name="Wang S."/>
            <person name="Wang H."/>
            <person name="Wang A."/>
            <person name="Jiang F."/>
            <person name="Liu H."/>
            <person name="Zhao H."/>
            <person name="Xu D."/>
            <person name="Zhang Y."/>
        </authorList>
    </citation>
    <scope>NUCLEOTIDE SEQUENCE [LARGE SCALE GENOMIC DNA]</scope>
    <source>
        <strain evidence="2">cv. Niubang</strain>
    </source>
</reference>
<comment type="caution">
    <text evidence="1">The sequence shown here is derived from an EMBL/GenBank/DDBJ whole genome shotgun (WGS) entry which is preliminary data.</text>
</comment>
<evidence type="ECO:0000313" key="2">
    <source>
        <dbReference type="Proteomes" id="UP001055879"/>
    </source>
</evidence>
<accession>A0ACB8Z6Q2</accession>
<organism evidence="1 2">
    <name type="scientific">Arctium lappa</name>
    <name type="common">Greater burdock</name>
    <name type="synonym">Lappa major</name>
    <dbReference type="NCBI Taxonomy" id="4217"/>
    <lineage>
        <taxon>Eukaryota</taxon>
        <taxon>Viridiplantae</taxon>
        <taxon>Streptophyta</taxon>
        <taxon>Embryophyta</taxon>
        <taxon>Tracheophyta</taxon>
        <taxon>Spermatophyta</taxon>
        <taxon>Magnoliopsida</taxon>
        <taxon>eudicotyledons</taxon>
        <taxon>Gunneridae</taxon>
        <taxon>Pentapetalae</taxon>
        <taxon>asterids</taxon>
        <taxon>campanulids</taxon>
        <taxon>Asterales</taxon>
        <taxon>Asteraceae</taxon>
        <taxon>Carduoideae</taxon>
        <taxon>Cardueae</taxon>
        <taxon>Arctiinae</taxon>
        <taxon>Arctium</taxon>
    </lineage>
</organism>
<protein>
    <submittedName>
        <fullName evidence="1">Uncharacterized protein</fullName>
    </submittedName>
</protein>
<evidence type="ECO:0000313" key="1">
    <source>
        <dbReference type="EMBL" id="KAI3693237.1"/>
    </source>
</evidence>
<gene>
    <name evidence="1" type="ORF">L6452_33069</name>
</gene>
<proteinExistence type="predicted"/>
<dbReference type="Proteomes" id="UP001055879">
    <property type="component" value="Linkage Group LG11"/>
</dbReference>